<dbReference type="GeneID" id="64625142"/>
<name>A0A9P7JCI3_9AGAM</name>
<dbReference type="RefSeq" id="XP_041191963.1">
    <property type="nucleotide sequence ID" value="XM_041331125.1"/>
</dbReference>
<sequence length="241" mass="26800">HHCLNVILELLKLAAQYGVMLSDPIGRSHYCFTILASYIANTPEAMMLACIGGKMSPVTIAMYKQFGDTFHHEPWTWSKTLGQLEIVCISKLKQVTRHCHQDIQHSIITVSMDAAPPSVIVAVCTLMHFCYLVQSPCIDDEDLSHITATLDEFHANKDAIITAGVYQGKGGKVIDNWQITKLKLMQSVVPSICNSGIIAQWFADVTEHAHITEVKDPARASNNNDYDPQICHYLDCANKCN</sequence>
<feature type="signal peptide" evidence="1">
    <location>
        <begin position="1"/>
        <end position="22"/>
    </location>
</feature>
<keyword evidence="3" id="KW-1185">Reference proteome</keyword>
<dbReference type="AlphaFoldDB" id="A0A9P7JCI3"/>
<dbReference type="Proteomes" id="UP000807769">
    <property type="component" value="Unassembled WGS sequence"/>
</dbReference>
<evidence type="ECO:0000256" key="1">
    <source>
        <dbReference type="SAM" id="SignalP"/>
    </source>
</evidence>
<feature type="chain" id="PRO_5040238826" evidence="1">
    <location>
        <begin position="23"/>
        <end position="241"/>
    </location>
</feature>
<reference evidence="2" key="1">
    <citation type="journal article" date="2020" name="New Phytol.">
        <title>Comparative genomics reveals dynamic genome evolution in host specialist ectomycorrhizal fungi.</title>
        <authorList>
            <person name="Lofgren L.A."/>
            <person name="Nguyen N.H."/>
            <person name="Vilgalys R."/>
            <person name="Ruytinx J."/>
            <person name="Liao H.L."/>
            <person name="Branco S."/>
            <person name="Kuo A."/>
            <person name="LaButti K."/>
            <person name="Lipzen A."/>
            <person name="Andreopoulos W."/>
            <person name="Pangilinan J."/>
            <person name="Riley R."/>
            <person name="Hundley H."/>
            <person name="Na H."/>
            <person name="Barry K."/>
            <person name="Grigoriev I.V."/>
            <person name="Stajich J.E."/>
            <person name="Kennedy P.G."/>
        </authorList>
    </citation>
    <scope>NUCLEOTIDE SEQUENCE</scope>
    <source>
        <strain evidence="2">MN1</strain>
    </source>
</reference>
<dbReference type="InterPro" id="IPR041078">
    <property type="entry name" value="Plavaka"/>
</dbReference>
<protein>
    <submittedName>
        <fullName evidence="2">Uncharacterized protein</fullName>
    </submittedName>
</protein>
<organism evidence="2 3">
    <name type="scientific">Suillus subaureus</name>
    <dbReference type="NCBI Taxonomy" id="48587"/>
    <lineage>
        <taxon>Eukaryota</taxon>
        <taxon>Fungi</taxon>
        <taxon>Dikarya</taxon>
        <taxon>Basidiomycota</taxon>
        <taxon>Agaricomycotina</taxon>
        <taxon>Agaricomycetes</taxon>
        <taxon>Agaricomycetidae</taxon>
        <taxon>Boletales</taxon>
        <taxon>Suillineae</taxon>
        <taxon>Suillaceae</taxon>
        <taxon>Suillus</taxon>
    </lineage>
</organism>
<gene>
    <name evidence="2" type="ORF">BJ212DRAFT_1273959</name>
</gene>
<keyword evidence="1" id="KW-0732">Signal</keyword>
<dbReference type="Pfam" id="PF18759">
    <property type="entry name" value="Plavaka"/>
    <property type="match status" value="1"/>
</dbReference>
<dbReference type="EMBL" id="JABBWG010000020">
    <property type="protein sequence ID" value="KAG1814627.1"/>
    <property type="molecule type" value="Genomic_DNA"/>
</dbReference>
<proteinExistence type="predicted"/>
<dbReference type="OrthoDB" id="3232986at2759"/>
<evidence type="ECO:0000313" key="3">
    <source>
        <dbReference type="Proteomes" id="UP000807769"/>
    </source>
</evidence>
<evidence type="ECO:0000313" key="2">
    <source>
        <dbReference type="EMBL" id="KAG1814627.1"/>
    </source>
</evidence>
<feature type="non-terminal residue" evidence="2">
    <location>
        <position position="1"/>
    </location>
</feature>
<comment type="caution">
    <text evidence="2">The sequence shown here is derived from an EMBL/GenBank/DDBJ whole genome shotgun (WGS) entry which is preliminary data.</text>
</comment>
<accession>A0A9P7JCI3</accession>